<evidence type="ECO:0000313" key="2">
    <source>
        <dbReference type="Proteomes" id="UP000014216"/>
    </source>
</evidence>
<dbReference type="GO" id="GO:0006355">
    <property type="term" value="P:regulation of DNA-templated transcription"/>
    <property type="evidence" value="ECO:0007669"/>
    <property type="project" value="InterPro"/>
</dbReference>
<organism evidence="1 2">
    <name type="scientific">Desulfotignum phosphitoxidans DSM 13687</name>
    <dbReference type="NCBI Taxonomy" id="1286635"/>
    <lineage>
        <taxon>Bacteria</taxon>
        <taxon>Pseudomonadati</taxon>
        <taxon>Thermodesulfobacteriota</taxon>
        <taxon>Desulfobacteria</taxon>
        <taxon>Desulfobacterales</taxon>
        <taxon>Desulfobacteraceae</taxon>
        <taxon>Desulfotignum</taxon>
    </lineage>
</organism>
<dbReference type="RefSeq" id="WP_006965640.1">
    <property type="nucleotide sequence ID" value="NZ_APJX01000003.1"/>
</dbReference>
<dbReference type="Proteomes" id="UP000014216">
    <property type="component" value="Unassembled WGS sequence"/>
</dbReference>
<dbReference type="AlphaFoldDB" id="S0G6C8"/>
<name>S0G6C8_9BACT</name>
<protein>
    <submittedName>
        <fullName evidence="1">Ribbon-helix-helix protein, CopG family</fullName>
    </submittedName>
</protein>
<evidence type="ECO:0000313" key="1">
    <source>
        <dbReference type="EMBL" id="EMS80272.1"/>
    </source>
</evidence>
<dbReference type="OrthoDB" id="5518142at2"/>
<sequence>MHTQKIAITMPTDLIAVIDEISRLKGMSRSGFISAVLKEKIALEKEKTGKK</sequence>
<dbReference type="EMBL" id="APJX01000003">
    <property type="protein sequence ID" value="EMS80272.1"/>
    <property type="molecule type" value="Genomic_DNA"/>
</dbReference>
<keyword evidence="2" id="KW-1185">Reference proteome</keyword>
<dbReference type="InterPro" id="IPR013321">
    <property type="entry name" value="Arc_rbn_hlx_hlx"/>
</dbReference>
<accession>S0G6C8</accession>
<dbReference type="InterPro" id="IPR010985">
    <property type="entry name" value="Ribbon_hlx_hlx"/>
</dbReference>
<reference evidence="1 2" key="1">
    <citation type="journal article" date="2013" name="Genome Announc.">
        <title>Draft Genome Sequence of Desulfotignum phosphitoxidans DSM 13687 Strain FiPS-3.</title>
        <authorList>
            <person name="Poehlein A."/>
            <person name="Daniel R."/>
            <person name="Simeonova D.D."/>
        </authorList>
    </citation>
    <scope>NUCLEOTIDE SEQUENCE [LARGE SCALE GENOMIC DNA]</scope>
    <source>
        <strain evidence="1 2">DSM 13687</strain>
    </source>
</reference>
<proteinExistence type="predicted"/>
<dbReference type="Gene3D" id="1.10.1220.10">
    <property type="entry name" value="Met repressor-like"/>
    <property type="match status" value="1"/>
</dbReference>
<gene>
    <name evidence="1" type="ORF">Dpo_3c04170</name>
</gene>
<dbReference type="SUPFAM" id="SSF47598">
    <property type="entry name" value="Ribbon-helix-helix"/>
    <property type="match status" value="1"/>
</dbReference>
<comment type="caution">
    <text evidence="1">The sequence shown here is derived from an EMBL/GenBank/DDBJ whole genome shotgun (WGS) entry which is preliminary data.</text>
</comment>